<evidence type="ECO:0000313" key="3">
    <source>
        <dbReference type="WBParaSite" id="HPBE_0001825701-mRNA-1"/>
    </source>
</evidence>
<name>A0A183G8N9_HELPZ</name>
<dbReference type="Proteomes" id="UP000050761">
    <property type="component" value="Unassembled WGS sequence"/>
</dbReference>
<evidence type="ECO:0000313" key="2">
    <source>
        <dbReference type="Proteomes" id="UP000050761"/>
    </source>
</evidence>
<accession>A0A183G8N9</accession>
<dbReference type="WBParaSite" id="HPBE_0001825701-mRNA-1">
    <property type="protein sequence ID" value="HPBE_0001825701-mRNA-1"/>
    <property type="gene ID" value="HPBE_0001825701"/>
</dbReference>
<accession>A0A3P8EPH3</accession>
<evidence type="ECO:0000313" key="1">
    <source>
        <dbReference type="EMBL" id="VDP10983.1"/>
    </source>
</evidence>
<organism evidence="2 3">
    <name type="scientific">Heligmosomoides polygyrus</name>
    <name type="common">Parasitic roundworm</name>
    <dbReference type="NCBI Taxonomy" id="6339"/>
    <lineage>
        <taxon>Eukaryota</taxon>
        <taxon>Metazoa</taxon>
        <taxon>Ecdysozoa</taxon>
        <taxon>Nematoda</taxon>
        <taxon>Chromadorea</taxon>
        <taxon>Rhabditida</taxon>
        <taxon>Rhabditina</taxon>
        <taxon>Rhabditomorpha</taxon>
        <taxon>Strongyloidea</taxon>
        <taxon>Heligmosomidae</taxon>
        <taxon>Heligmosomoides</taxon>
    </lineage>
</organism>
<sequence length="82" mass="8899">MLFSPQPSPAGYEAAPGPYAILARFEDGARREKAHHPRVSTILAPPYAHLWGRPPGMAEIAEWGRVAEDPDWSTTITAVSSS</sequence>
<protein>
    <submittedName>
        <fullName evidence="3">DUF1330 domain-containing protein</fullName>
    </submittedName>
</protein>
<dbReference type="EMBL" id="UZAH01030567">
    <property type="protein sequence ID" value="VDP10983.1"/>
    <property type="molecule type" value="Genomic_DNA"/>
</dbReference>
<proteinExistence type="predicted"/>
<reference evidence="3" key="2">
    <citation type="submission" date="2019-09" db="UniProtKB">
        <authorList>
            <consortium name="WormBaseParasite"/>
        </authorList>
    </citation>
    <scope>IDENTIFICATION</scope>
</reference>
<gene>
    <name evidence="1" type="ORF">HPBE_LOCUS18256</name>
</gene>
<dbReference type="AlphaFoldDB" id="A0A183G8N9"/>
<keyword evidence="2" id="KW-1185">Reference proteome</keyword>
<reference evidence="1 2" key="1">
    <citation type="submission" date="2018-11" db="EMBL/GenBank/DDBJ databases">
        <authorList>
            <consortium name="Pathogen Informatics"/>
        </authorList>
    </citation>
    <scope>NUCLEOTIDE SEQUENCE [LARGE SCALE GENOMIC DNA]</scope>
</reference>